<evidence type="ECO:0000256" key="4">
    <source>
        <dbReference type="ARBA" id="ARBA00022692"/>
    </source>
</evidence>
<comment type="caution">
    <text evidence="11">The sequence shown here is derived from an EMBL/GenBank/DDBJ whole genome shotgun (WGS) entry which is preliminary data.</text>
</comment>
<evidence type="ECO:0000256" key="2">
    <source>
        <dbReference type="ARBA" id="ARBA00008497"/>
    </source>
</evidence>
<dbReference type="GO" id="GO:1904669">
    <property type="term" value="P:ATP export"/>
    <property type="evidence" value="ECO:0007669"/>
    <property type="project" value="UniProtKB-ARBA"/>
</dbReference>
<keyword evidence="12" id="KW-1185">Reference proteome</keyword>
<dbReference type="Pfam" id="PF14798">
    <property type="entry name" value="Ca_hom_mod"/>
    <property type="match status" value="1"/>
</dbReference>
<evidence type="ECO:0000256" key="7">
    <source>
        <dbReference type="ARBA" id="ARBA00023136"/>
    </source>
</evidence>
<gene>
    <name evidence="11" type="ORF">E1301_Tti012829</name>
</gene>
<keyword evidence="5 10" id="KW-1133">Transmembrane helix</keyword>
<evidence type="ECO:0000256" key="8">
    <source>
        <dbReference type="ARBA" id="ARBA00023303"/>
    </source>
</evidence>
<keyword evidence="8" id="KW-0407">Ion channel</keyword>
<evidence type="ECO:0000313" key="11">
    <source>
        <dbReference type="EMBL" id="KAA0712094.1"/>
    </source>
</evidence>
<feature type="compositionally biased region" description="Low complexity" evidence="9">
    <location>
        <begin position="183"/>
        <end position="199"/>
    </location>
</feature>
<proteinExistence type="inferred from homology"/>
<dbReference type="GO" id="GO:0016020">
    <property type="term" value="C:membrane"/>
    <property type="evidence" value="ECO:0007669"/>
    <property type="project" value="UniProtKB-SubCell"/>
</dbReference>
<feature type="region of interest" description="Disordered" evidence="9">
    <location>
        <begin position="170"/>
        <end position="218"/>
    </location>
</feature>
<dbReference type="Proteomes" id="UP000324632">
    <property type="component" value="Chromosome 14"/>
</dbReference>
<evidence type="ECO:0000256" key="3">
    <source>
        <dbReference type="ARBA" id="ARBA00022448"/>
    </source>
</evidence>
<sequence length="218" mass="24833">MPSPQSFLRSLHIFLTENIGQSSLTLSLLLIGLEVLVESHLSCPCIYCWNTWLIALIFFGPFGFLLLLMCFLLRPCRHKCWCFCCENLSSDEKNYLKALGHCLIPPVMWIIILFIDGDYVACAATKWEGNYVFDKELNRMWCQPTQLNHTESKSNLQHEYRRLITISQSQNQPPDQTVELTQTSTSAPEESAPPSISAIVQNPTTRDAPEESTPLTYL</sequence>
<feature type="compositionally biased region" description="Polar residues" evidence="9">
    <location>
        <begin position="170"/>
        <end position="182"/>
    </location>
</feature>
<evidence type="ECO:0000256" key="1">
    <source>
        <dbReference type="ARBA" id="ARBA00004141"/>
    </source>
</evidence>
<evidence type="ECO:0000256" key="5">
    <source>
        <dbReference type="ARBA" id="ARBA00022989"/>
    </source>
</evidence>
<dbReference type="EMBL" id="SOYY01000014">
    <property type="protein sequence ID" value="KAA0712094.1"/>
    <property type="molecule type" value="Genomic_DNA"/>
</dbReference>
<feature type="transmembrane region" description="Helical" evidence="10">
    <location>
        <begin position="52"/>
        <end position="73"/>
    </location>
</feature>
<comment type="similarity">
    <text evidence="2">Belongs to the CALHM family.</text>
</comment>
<dbReference type="InterPro" id="IPR029569">
    <property type="entry name" value="CALHM"/>
</dbReference>
<keyword evidence="3" id="KW-0813">Transport</keyword>
<evidence type="ECO:0000256" key="10">
    <source>
        <dbReference type="SAM" id="Phobius"/>
    </source>
</evidence>
<reference evidence="11 12" key="1">
    <citation type="journal article" date="2019" name="Mol. Ecol. Resour.">
        <title>Chromosome-level genome assembly of Triplophysa tibetana, a fish adapted to the harsh high-altitude environment of the Tibetan Plateau.</title>
        <authorList>
            <person name="Yang X."/>
            <person name="Liu H."/>
            <person name="Ma Z."/>
            <person name="Zou Y."/>
            <person name="Zou M."/>
            <person name="Mao Y."/>
            <person name="Li X."/>
            <person name="Wang H."/>
            <person name="Chen T."/>
            <person name="Wang W."/>
            <person name="Yang R."/>
        </authorList>
    </citation>
    <scope>NUCLEOTIDE SEQUENCE [LARGE SCALE GENOMIC DNA]</scope>
    <source>
        <strain evidence="11">TTIB1903HZAU</strain>
        <tissue evidence="11">Muscle</tissue>
    </source>
</reference>
<evidence type="ECO:0000313" key="12">
    <source>
        <dbReference type="Proteomes" id="UP000324632"/>
    </source>
</evidence>
<keyword evidence="7 10" id="KW-0472">Membrane</keyword>
<accession>A0A5A9NPP4</accession>
<keyword evidence="4 10" id="KW-0812">Transmembrane</keyword>
<dbReference type="GO" id="GO:0034220">
    <property type="term" value="P:monoatomic ion transmembrane transport"/>
    <property type="evidence" value="ECO:0007669"/>
    <property type="project" value="UniProtKB-KW"/>
</dbReference>
<comment type="subcellular location">
    <subcellularLocation>
        <location evidence="1">Membrane</location>
        <topology evidence="1">Multi-pass membrane protein</topology>
    </subcellularLocation>
</comment>
<dbReference type="AlphaFoldDB" id="A0A5A9NPP4"/>
<evidence type="ECO:0000256" key="6">
    <source>
        <dbReference type="ARBA" id="ARBA00023065"/>
    </source>
</evidence>
<keyword evidence="6" id="KW-0406">Ion transport</keyword>
<evidence type="ECO:0000256" key="9">
    <source>
        <dbReference type="SAM" id="MobiDB-lite"/>
    </source>
</evidence>
<organism evidence="11 12">
    <name type="scientific">Triplophysa tibetana</name>
    <dbReference type="NCBI Taxonomy" id="1572043"/>
    <lineage>
        <taxon>Eukaryota</taxon>
        <taxon>Metazoa</taxon>
        <taxon>Chordata</taxon>
        <taxon>Craniata</taxon>
        <taxon>Vertebrata</taxon>
        <taxon>Euteleostomi</taxon>
        <taxon>Actinopterygii</taxon>
        <taxon>Neopterygii</taxon>
        <taxon>Teleostei</taxon>
        <taxon>Ostariophysi</taxon>
        <taxon>Cypriniformes</taxon>
        <taxon>Nemacheilidae</taxon>
        <taxon>Triplophysa</taxon>
    </lineage>
</organism>
<protein>
    <submittedName>
        <fullName evidence="11">Uncharacterized protein</fullName>
    </submittedName>
</protein>
<name>A0A5A9NPP4_9TELE</name>